<evidence type="ECO:0000256" key="1">
    <source>
        <dbReference type="SAM" id="MobiDB-lite"/>
    </source>
</evidence>
<dbReference type="AlphaFoldDB" id="A0A811SEN1"/>
<protein>
    <submittedName>
        <fullName evidence="2">Uncharacterized protein</fullName>
    </submittedName>
</protein>
<proteinExistence type="predicted"/>
<dbReference type="Proteomes" id="UP000604825">
    <property type="component" value="Unassembled WGS sequence"/>
</dbReference>
<evidence type="ECO:0000313" key="2">
    <source>
        <dbReference type="EMBL" id="CAD6340645.1"/>
    </source>
</evidence>
<dbReference type="EMBL" id="CAJGYO010000020">
    <property type="protein sequence ID" value="CAD6340645.1"/>
    <property type="molecule type" value="Genomic_DNA"/>
</dbReference>
<accession>A0A811SEN1</accession>
<reference evidence="2" key="1">
    <citation type="submission" date="2020-10" db="EMBL/GenBank/DDBJ databases">
        <authorList>
            <person name="Han B."/>
            <person name="Lu T."/>
            <person name="Zhao Q."/>
            <person name="Huang X."/>
            <person name="Zhao Y."/>
        </authorList>
    </citation>
    <scope>NUCLEOTIDE SEQUENCE</scope>
</reference>
<name>A0A811SEN1_9POAL</name>
<organism evidence="2 3">
    <name type="scientific">Miscanthus lutarioriparius</name>
    <dbReference type="NCBI Taxonomy" id="422564"/>
    <lineage>
        <taxon>Eukaryota</taxon>
        <taxon>Viridiplantae</taxon>
        <taxon>Streptophyta</taxon>
        <taxon>Embryophyta</taxon>
        <taxon>Tracheophyta</taxon>
        <taxon>Spermatophyta</taxon>
        <taxon>Magnoliopsida</taxon>
        <taxon>Liliopsida</taxon>
        <taxon>Poales</taxon>
        <taxon>Poaceae</taxon>
        <taxon>PACMAD clade</taxon>
        <taxon>Panicoideae</taxon>
        <taxon>Andropogonodae</taxon>
        <taxon>Andropogoneae</taxon>
        <taxon>Saccharinae</taxon>
        <taxon>Miscanthus</taxon>
    </lineage>
</organism>
<gene>
    <name evidence="2" type="ORF">NCGR_LOCUS64743</name>
</gene>
<evidence type="ECO:0000313" key="3">
    <source>
        <dbReference type="Proteomes" id="UP000604825"/>
    </source>
</evidence>
<comment type="caution">
    <text evidence="2">The sequence shown here is derived from an EMBL/GenBank/DDBJ whole genome shotgun (WGS) entry which is preliminary data.</text>
</comment>
<feature type="region of interest" description="Disordered" evidence="1">
    <location>
        <begin position="139"/>
        <end position="171"/>
    </location>
</feature>
<keyword evidence="3" id="KW-1185">Reference proteome</keyword>
<sequence>MFDTTVMMEENDSTYLLAKSDKSNALRVVEEDGPGTVLGLLIVDLPSMGGESKAEAARRQMEAALADESAMDRLRAELRHDDEIQRKQAEPEEEDLEMKRSDYEAWVAREYCRRWIAVYSANFSSFDDTTRLGPMRFTDEPAPGYSASPHGHPTGLFSQSCKNEEEPTVAS</sequence>